<keyword evidence="3" id="KW-1185">Reference proteome</keyword>
<keyword evidence="1 2" id="KW-0378">Hydrolase</keyword>
<dbReference type="InterPro" id="IPR036881">
    <property type="entry name" value="Glyco_hydro_3_C_sf"/>
</dbReference>
<dbReference type="InterPro" id="IPR044993">
    <property type="entry name" value="BXL"/>
</dbReference>
<dbReference type="SUPFAM" id="SSF52279">
    <property type="entry name" value="Beta-D-glucan exohydrolase, C-terminal domain"/>
    <property type="match status" value="1"/>
</dbReference>
<dbReference type="EMBL" id="JAPFFK010000007">
    <property type="protein sequence ID" value="KAJ6754174.1"/>
    <property type="molecule type" value="Genomic_DNA"/>
</dbReference>
<accession>A0A9Q0VSK7</accession>
<dbReference type="AlphaFoldDB" id="A0A9Q0VSK7"/>
<dbReference type="GO" id="GO:0045493">
    <property type="term" value="P:xylan catabolic process"/>
    <property type="evidence" value="ECO:0007669"/>
    <property type="project" value="InterPro"/>
</dbReference>
<reference evidence="2" key="1">
    <citation type="submission" date="2022-11" db="EMBL/GenBank/DDBJ databases">
        <authorList>
            <person name="Hyden B.L."/>
            <person name="Feng K."/>
            <person name="Yates T."/>
            <person name="Jawdy S."/>
            <person name="Smart L.B."/>
            <person name="Muchero W."/>
        </authorList>
    </citation>
    <scope>NUCLEOTIDE SEQUENCE</scope>
    <source>
        <tissue evidence="2">Shoot tip</tissue>
    </source>
</reference>
<dbReference type="PANTHER" id="PTHR42721">
    <property type="entry name" value="SUGAR HYDROLASE-RELATED"/>
    <property type="match status" value="1"/>
</dbReference>
<dbReference type="GO" id="GO:0046556">
    <property type="term" value="F:alpha-L-arabinofuranosidase activity"/>
    <property type="evidence" value="ECO:0007669"/>
    <property type="project" value="TreeGrafter"/>
</dbReference>
<evidence type="ECO:0000313" key="2">
    <source>
        <dbReference type="EMBL" id="KAJ6754174.1"/>
    </source>
</evidence>
<dbReference type="GO" id="GO:0031222">
    <property type="term" value="P:arabinan catabolic process"/>
    <property type="evidence" value="ECO:0007669"/>
    <property type="project" value="TreeGrafter"/>
</dbReference>
<reference evidence="2" key="2">
    <citation type="journal article" date="2023" name="Int. J. Mol. Sci.">
        <title>De Novo Assembly and Annotation of 11 Diverse Shrub Willow (Salix) Genomes Reveals Novel Gene Organization in Sex-Linked Regions.</title>
        <authorList>
            <person name="Hyden B."/>
            <person name="Feng K."/>
            <person name="Yates T.B."/>
            <person name="Jawdy S."/>
            <person name="Cereghino C."/>
            <person name="Smart L.B."/>
            <person name="Muchero W."/>
        </authorList>
    </citation>
    <scope>NUCLEOTIDE SEQUENCE</scope>
    <source>
        <tissue evidence="2">Shoot tip</tissue>
    </source>
</reference>
<gene>
    <name evidence="2" type="ORF">OIU79_026911</name>
</gene>
<dbReference type="PANTHER" id="PTHR42721:SF11">
    <property type="entry name" value="BETA-D-XYLOSIDASE 5-RELATED"/>
    <property type="match status" value="1"/>
</dbReference>
<name>A0A9Q0VSK7_SALPP</name>
<comment type="caution">
    <text evidence="2">The sequence shown here is derived from an EMBL/GenBank/DDBJ whole genome shotgun (WGS) entry which is preliminary data.</text>
</comment>
<proteinExistence type="predicted"/>
<organism evidence="2 3">
    <name type="scientific">Salix purpurea</name>
    <name type="common">Purple osier willow</name>
    <dbReference type="NCBI Taxonomy" id="77065"/>
    <lineage>
        <taxon>Eukaryota</taxon>
        <taxon>Viridiplantae</taxon>
        <taxon>Streptophyta</taxon>
        <taxon>Embryophyta</taxon>
        <taxon>Tracheophyta</taxon>
        <taxon>Spermatophyta</taxon>
        <taxon>Magnoliopsida</taxon>
        <taxon>eudicotyledons</taxon>
        <taxon>Gunneridae</taxon>
        <taxon>Pentapetalae</taxon>
        <taxon>rosids</taxon>
        <taxon>fabids</taxon>
        <taxon>Malpighiales</taxon>
        <taxon>Salicaceae</taxon>
        <taxon>Saliceae</taxon>
        <taxon>Salix</taxon>
    </lineage>
</organism>
<protein>
    <submittedName>
        <fullName evidence="2">SUGAR HYDROLASE-RELATED</fullName>
    </submittedName>
</protein>
<dbReference type="GO" id="GO:0009044">
    <property type="term" value="F:xylan 1,4-beta-xylosidase activity"/>
    <property type="evidence" value="ECO:0007669"/>
    <property type="project" value="InterPro"/>
</dbReference>
<dbReference type="Gene3D" id="3.40.50.1700">
    <property type="entry name" value="Glycoside hydrolase family 3 C-terminal domain"/>
    <property type="match status" value="1"/>
</dbReference>
<dbReference type="Proteomes" id="UP001151532">
    <property type="component" value="Chromosome 16"/>
</dbReference>
<evidence type="ECO:0000313" key="3">
    <source>
        <dbReference type="Proteomes" id="UP001151532"/>
    </source>
</evidence>
<sequence>MRLGFFDGSPSFKSLGKDHVCSDEHIEVAAEAAREGVVLLKNGVPCRYATPLDDISSYGEVIYEMGCGEMACWNDSLIFPATEAAKEAGVTLLLMGLDLSIEAESWIGYLDILDKKEVKALPVLFLENIIPEGRLPLAWYESSYVDMLPMTSMPLRPVDSFGYPGRTYKFYNGSIVYPFGYGLSCTEFKNELASPAEASLDIKLNRYQQCHDLNYTSEGYRQSCPAVFVDDLSCDSQLSKI</sequence>
<evidence type="ECO:0000256" key="1">
    <source>
        <dbReference type="ARBA" id="ARBA00022801"/>
    </source>
</evidence>
<dbReference type="OrthoDB" id="47059at2759"/>